<dbReference type="PANTHER" id="PTHR45036">
    <property type="entry name" value="METHYLTRANSFERASE LIKE 7B"/>
    <property type="match status" value="1"/>
</dbReference>
<dbReference type="InterPro" id="IPR041698">
    <property type="entry name" value="Methyltransf_25"/>
</dbReference>
<sequence length="206" mass="23073">MSTRLNNLRYFLFARVYDLALRRFYQPLVRQLVAAVNAQPGRRVLEVGVGTGISLPFYNAQRKHVTAIDCSAPMLQAAREKSAQFTTLPLDLQEASAEDYASRAADYEQIVFCSVLSVVQEPAQLLQAYYEALRPGGRLYLLNHFTPAHGPLRLADRLLTPIGKILGFRNYFPLSALTAGLQHPEITTLKPGYWSIVQITKPRPLA</sequence>
<dbReference type="EMBL" id="JAUQSY010000018">
    <property type="protein sequence ID" value="MDO7877280.1"/>
    <property type="molecule type" value="Genomic_DNA"/>
</dbReference>
<keyword evidence="2" id="KW-0489">Methyltransferase</keyword>
<evidence type="ECO:0000313" key="3">
    <source>
        <dbReference type="Proteomes" id="UP001176429"/>
    </source>
</evidence>
<evidence type="ECO:0000313" key="2">
    <source>
        <dbReference type="EMBL" id="MDO7877280.1"/>
    </source>
</evidence>
<keyword evidence="3" id="KW-1185">Reference proteome</keyword>
<dbReference type="GO" id="GO:0032259">
    <property type="term" value="P:methylation"/>
    <property type="evidence" value="ECO:0007669"/>
    <property type="project" value="UniProtKB-KW"/>
</dbReference>
<proteinExistence type="predicted"/>
<evidence type="ECO:0000259" key="1">
    <source>
        <dbReference type="Pfam" id="PF13649"/>
    </source>
</evidence>
<dbReference type="RefSeq" id="WP_305008710.1">
    <property type="nucleotide sequence ID" value="NZ_JAUQSY010000018.1"/>
</dbReference>
<dbReference type="EC" id="2.1.1.-" evidence="2"/>
<reference evidence="2" key="1">
    <citation type="submission" date="2023-07" db="EMBL/GenBank/DDBJ databases">
        <authorList>
            <person name="Kim M.K."/>
        </authorList>
    </citation>
    <scope>NUCLEOTIDE SEQUENCE</scope>
    <source>
        <strain evidence="2">ASUV-10-1</strain>
    </source>
</reference>
<gene>
    <name evidence="2" type="ORF">Q5H93_21225</name>
</gene>
<feature type="domain" description="Methyltransferase" evidence="1">
    <location>
        <begin position="44"/>
        <end position="137"/>
    </location>
</feature>
<dbReference type="Proteomes" id="UP001176429">
    <property type="component" value="Unassembled WGS sequence"/>
</dbReference>
<organism evidence="2 3">
    <name type="scientific">Hymenobacter aranciens</name>
    <dbReference type="NCBI Taxonomy" id="3063996"/>
    <lineage>
        <taxon>Bacteria</taxon>
        <taxon>Pseudomonadati</taxon>
        <taxon>Bacteroidota</taxon>
        <taxon>Cytophagia</taxon>
        <taxon>Cytophagales</taxon>
        <taxon>Hymenobacteraceae</taxon>
        <taxon>Hymenobacter</taxon>
    </lineage>
</organism>
<dbReference type="CDD" id="cd02440">
    <property type="entry name" value="AdoMet_MTases"/>
    <property type="match status" value="1"/>
</dbReference>
<keyword evidence="2" id="KW-0808">Transferase</keyword>
<dbReference type="GO" id="GO:0008168">
    <property type="term" value="F:methyltransferase activity"/>
    <property type="evidence" value="ECO:0007669"/>
    <property type="project" value="UniProtKB-KW"/>
</dbReference>
<comment type="caution">
    <text evidence="2">The sequence shown here is derived from an EMBL/GenBank/DDBJ whole genome shotgun (WGS) entry which is preliminary data.</text>
</comment>
<accession>A0ABT9BG85</accession>
<dbReference type="SUPFAM" id="SSF53335">
    <property type="entry name" value="S-adenosyl-L-methionine-dependent methyltransferases"/>
    <property type="match status" value="1"/>
</dbReference>
<dbReference type="Gene3D" id="3.40.50.150">
    <property type="entry name" value="Vaccinia Virus protein VP39"/>
    <property type="match status" value="1"/>
</dbReference>
<dbReference type="InterPro" id="IPR029063">
    <property type="entry name" value="SAM-dependent_MTases_sf"/>
</dbReference>
<protein>
    <submittedName>
        <fullName evidence="2">Class I SAM-dependent methyltransferase</fullName>
        <ecNumber evidence="2">2.1.1.-</ecNumber>
    </submittedName>
</protein>
<name>A0ABT9BG85_9BACT</name>
<dbReference type="Pfam" id="PF13649">
    <property type="entry name" value="Methyltransf_25"/>
    <property type="match status" value="1"/>
</dbReference>
<dbReference type="InterPro" id="IPR052356">
    <property type="entry name" value="Thiol_S-MT"/>
</dbReference>
<dbReference type="PANTHER" id="PTHR45036:SF1">
    <property type="entry name" value="METHYLTRANSFERASE LIKE 7A"/>
    <property type="match status" value="1"/>
</dbReference>